<dbReference type="AlphaFoldDB" id="A0A437M620"/>
<dbReference type="OrthoDB" id="7069379at2"/>
<evidence type="ECO:0000313" key="3">
    <source>
        <dbReference type="EMBL" id="RVT92986.1"/>
    </source>
</evidence>
<proteinExistence type="predicted"/>
<dbReference type="InterPro" id="IPR027417">
    <property type="entry name" value="P-loop_NTPase"/>
</dbReference>
<sequence length="877" mass="93939">MSLVIRQIAIDGFRKFRTPFLIENLSGGLNIVIEPNETGKSTLLEALRAAFFVRHNTRNQLAQSFAPYGEAVGPEIKVSFDVDGSPWSLTKRFLRSPSLEISGPLGRAQGDDAEARLNTLFGSVRDTSRGGDVSTYGALGLLWVAQTEALAVAGPGQIVRDTIASTLEAEVGSIMGGDAYRRVRQRIDAQYELYWSPTGQRRGRQNDARERADAAIAAAREASERRAALERSFSDLDAARGRLKIIQREIADETDGQTRKELVDSREIARAAAQILSTRKAEQEAAVAKLKGLEDLKSRHAAATISRDSATTAVETARVKRAELREALANGKTKVATARENLEAARGERHDTRAALAAGEQAIRLSRRQMAIAAARRRHDELLKLEHLHGETKARAATAIPAKAIEALEANDRAVNQAQAVVEAGATRLTLSGAIQGVTIDGEPMPVGERTISRPASIKIGGTLLIVSPPAAAASAEETLAAAILKRKSALDELHVADLATARSRNEAARDAAAELRTLAARVEAATPADDTLQIAAGADALKLFVAELKPEEPEADAALPDMSALTAAVEAADTKLARAEGTQDSAIAALRRAEEADAPLALAEAGAVSDLANAAALLKEIEARPEWATLDVDLERARETAAQAAVRLVEAERNASAHDVGAINRKIEVIDARVRVAADTRTRLETEIARLEGTIESEGGLGLADRAAAAQEEVEAANSALQRVTEEADTLKLLRDTLESARNETAAKFVGPVAKRAKRYISQLLPDCDLTFAEDLSLASVSRTGVDESCSNLSRGTQEQLAVLTRIAFADLLLEQGKPVSLILDDPLVYSDDGRLDTMIEILTEAATRMQIILLTCRDRAFRHVPGNRIVLRAAA</sequence>
<evidence type="ECO:0000313" key="4">
    <source>
        <dbReference type="Proteomes" id="UP000282971"/>
    </source>
</evidence>
<feature type="domain" description="Rad50/SbcC-type AAA" evidence="2">
    <location>
        <begin position="8"/>
        <end position="54"/>
    </location>
</feature>
<dbReference type="RefSeq" id="WP_127741141.1">
    <property type="nucleotide sequence ID" value="NZ_SACN01000001.1"/>
</dbReference>
<dbReference type="Proteomes" id="UP000282971">
    <property type="component" value="Unassembled WGS sequence"/>
</dbReference>
<name>A0A437M620_9SPHN</name>
<gene>
    <name evidence="3" type="ORF">EOD43_03525</name>
</gene>
<dbReference type="Pfam" id="PF13476">
    <property type="entry name" value="AAA_23"/>
    <property type="match status" value="1"/>
</dbReference>
<organism evidence="3 4">
    <name type="scientific">Sphingomonas crocodyli</name>
    <dbReference type="NCBI Taxonomy" id="1979270"/>
    <lineage>
        <taxon>Bacteria</taxon>
        <taxon>Pseudomonadati</taxon>
        <taxon>Pseudomonadota</taxon>
        <taxon>Alphaproteobacteria</taxon>
        <taxon>Sphingomonadales</taxon>
        <taxon>Sphingomonadaceae</taxon>
        <taxon>Sphingomonas</taxon>
    </lineage>
</organism>
<feature type="coiled-coil region" evidence="1">
    <location>
        <begin position="708"/>
        <end position="745"/>
    </location>
</feature>
<dbReference type="GO" id="GO:0016887">
    <property type="term" value="F:ATP hydrolysis activity"/>
    <property type="evidence" value="ECO:0007669"/>
    <property type="project" value="InterPro"/>
</dbReference>
<reference evidence="3 4" key="1">
    <citation type="submission" date="2019-01" db="EMBL/GenBank/DDBJ databases">
        <authorList>
            <person name="Chen W.-M."/>
        </authorList>
    </citation>
    <scope>NUCLEOTIDE SEQUENCE [LARGE SCALE GENOMIC DNA]</scope>
    <source>
        <strain evidence="3 4">CCP-7</strain>
    </source>
</reference>
<protein>
    <recommendedName>
        <fullName evidence="2">Rad50/SbcC-type AAA domain-containing protein</fullName>
    </recommendedName>
</protein>
<dbReference type="PANTHER" id="PTHR41259:SF1">
    <property type="entry name" value="DOUBLE-STRAND BREAK REPAIR RAD50 ATPASE, PUTATIVE-RELATED"/>
    <property type="match status" value="1"/>
</dbReference>
<dbReference type="PANTHER" id="PTHR41259">
    <property type="entry name" value="DOUBLE-STRAND BREAK REPAIR RAD50 ATPASE, PUTATIVE-RELATED"/>
    <property type="match status" value="1"/>
</dbReference>
<dbReference type="GO" id="GO:0006302">
    <property type="term" value="P:double-strand break repair"/>
    <property type="evidence" value="ECO:0007669"/>
    <property type="project" value="InterPro"/>
</dbReference>
<dbReference type="InterPro" id="IPR038729">
    <property type="entry name" value="Rad50/SbcC_AAA"/>
</dbReference>
<feature type="coiled-coil region" evidence="1">
    <location>
        <begin position="499"/>
        <end position="526"/>
    </location>
</feature>
<feature type="coiled-coil region" evidence="1">
    <location>
        <begin position="321"/>
        <end position="348"/>
    </location>
</feature>
<accession>A0A437M620</accession>
<evidence type="ECO:0000256" key="1">
    <source>
        <dbReference type="SAM" id="Coils"/>
    </source>
</evidence>
<evidence type="ECO:0000259" key="2">
    <source>
        <dbReference type="Pfam" id="PF13476"/>
    </source>
</evidence>
<keyword evidence="1" id="KW-0175">Coiled coil</keyword>
<keyword evidence="4" id="KW-1185">Reference proteome</keyword>
<dbReference type="EMBL" id="SACN01000001">
    <property type="protein sequence ID" value="RVT92986.1"/>
    <property type="molecule type" value="Genomic_DNA"/>
</dbReference>
<dbReference type="Gene3D" id="3.40.50.300">
    <property type="entry name" value="P-loop containing nucleotide triphosphate hydrolases"/>
    <property type="match status" value="2"/>
</dbReference>
<comment type="caution">
    <text evidence="3">The sequence shown here is derived from an EMBL/GenBank/DDBJ whole genome shotgun (WGS) entry which is preliminary data.</text>
</comment>
<dbReference type="SUPFAM" id="SSF52540">
    <property type="entry name" value="P-loop containing nucleoside triphosphate hydrolases"/>
    <property type="match status" value="1"/>
</dbReference>